<sequence>MVMVMSRGAGLRRQQRKGTASVAEDGGMELELGTTRRWRTGSTAVGDRGFCGESEIGKGLDKAPVGSGGDGSCGNWLGMMRDCDSCGFVLNDGREPRMASRWSWLDVGFWFVVMVVLGRARQWW</sequence>
<feature type="region of interest" description="Disordered" evidence="1">
    <location>
        <begin position="1"/>
        <end position="26"/>
    </location>
</feature>
<reference evidence="2 3" key="1">
    <citation type="journal article" date="2023" name="G3 (Bethesda)">
        <title>A chromosome-length genome assembly and annotation of blackberry (Rubus argutus, cv. 'Hillquist').</title>
        <authorList>
            <person name="Bruna T."/>
            <person name="Aryal R."/>
            <person name="Dudchenko O."/>
            <person name="Sargent D.J."/>
            <person name="Mead D."/>
            <person name="Buti M."/>
            <person name="Cavallini A."/>
            <person name="Hytonen T."/>
            <person name="Andres J."/>
            <person name="Pham M."/>
            <person name="Weisz D."/>
            <person name="Mascagni F."/>
            <person name="Usai G."/>
            <person name="Natali L."/>
            <person name="Bassil N."/>
            <person name="Fernandez G.E."/>
            <person name="Lomsadze A."/>
            <person name="Armour M."/>
            <person name="Olukolu B."/>
            <person name="Poorten T."/>
            <person name="Britton C."/>
            <person name="Davik J."/>
            <person name="Ashrafi H."/>
            <person name="Aiden E.L."/>
            <person name="Borodovsky M."/>
            <person name="Worthington M."/>
        </authorList>
    </citation>
    <scope>NUCLEOTIDE SEQUENCE [LARGE SCALE GENOMIC DNA]</scope>
    <source>
        <strain evidence="2">PI 553951</strain>
    </source>
</reference>
<dbReference type="AlphaFoldDB" id="A0AAW1Y714"/>
<accession>A0AAW1Y714</accession>
<dbReference type="EMBL" id="JBEDUW010000002">
    <property type="protein sequence ID" value="KAK9943502.1"/>
    <property type="molecule type" value="Genomic_DNA"/>
</dbReference>
<dbReference type="Proteomes" id="UP001457282">
    <property type="component" value="Unassembled WGS sequence"/>
</dbReference>
<organism evidence="2 3">
    <name type="scientific">Rubus argutus</name>
    <name type="common">Southern blackberry</name>
    <dbReference type="NCBI Taxonomy" id="59490"/>
    <lineage>
        <taxon>Eukaryota</taxon>
        <taxon>Viridiplantae</taxon>
        <taxon>Streptophyta</taxon>
        <taxon>Embryophyta</taxon>
        <taxon>Tracheophyta</taxon>
        <taxon>Spermatophyta</taxon>
        <taxon>Magnoliopsida</taxon>
        <taxon>eudicotyledons</taxon>
        <taxon>Gunneridae</taxon>
        <taxon>Pentapetalae</taxon>
        <taxon>rosids</taxon>
        <taxon>fabids</taxon>
        <taxon>Rosales</taxon>
        <taxon>Rosaceae</taxon>
        <taxon>Rosoideae</taxon>
        <taxon>Rosoideae incertae sedis</taxon>
        <taxon>Rubus</taxon>
    </lineage>
</organism>
<evidence type="ECO:0000313" key="3">
    <source>
        <dbReference type="Proteomes" id="UP001457282"/>
    </source>
</evidence>
<gene>
    <name evidence="2" type="ORF">M0R45_009108</name>
</gene>
<proteinExistence type="predicted"/>
<name>A0AAW1Y714_RUBAR</name>
<evidence type="ECO:0000256" key="1">
    <source>
        <dbReference type="SAM" id="MobiDB-lite"/>
    </source>
</evidence>
<evidence type="ECO:0000313" key="2">
    <source>
        <dbReference type="EMBL" id="KAK9943502.1"/>
    </source>
</evidence>
<protein>
    <submittedName>
        <fullName evidence="2">Uncharacterized protein</fullName>
    </submittedName>
</protein>
<comment type="caution">
    <text evidence="2">The sequence shown here is derived from an EMBL/GenBank/DDBJ whole genome shotgun (WGS) entry which is preliminary data.</text>
</comment>
<keyword evidence="3" id="KW-1185">Reference proteome</keyword>